<proteinExistence type="predicted"/>
<dbReference type="Proteomes" id="UP001629113">
    <property type="component" value="Unassembled WGS sequence"/>
</dbReference>
<evidence type="ECO:0000313" key="4">
    <source>
        <dbReference type="Proteomes" id="UP001629113"/>
    </source>
</evidence>
<keyword evidence="4" id="KW-1185">Reference proteome</keyword>
<feature type="coiled-coil region" evidence="1">
    <location>
        <begin position="70"/>
        <end position="97"/>
    </location>
</feature>
<evidence type="ECO:0000256" key="2">
    <source>
        <dbReference type="SAM" id="MobiDB-lite"/>
    </source>
</evidence>
<dbReference type="EMBL" id="JBFCZG010000003">
    <property type="protein sequence ID" value="KAL3424770.1"/>
    <property type="molecule type" value="Genomic_DNA"/>
</dbReference>
<reference evidence="3 4" key="1">
    <citation type="submission" date="2024-06" db="EMBL/GenBank/DDBJ databases">
        <title>Complete genome of Phlyctema vagabunda strain 19-DSS-EL-015.</title>
        <authorList>
            <person name="Fiorenzani C."/>
        </authorList>
    </citation>
    <scope>NUCLEOTIDE SEQUENCE [LARGE SCALE GENOMIC DNA]</scope>
    <source>
        <strain evidence="3 4">19-DSS-EL-015</strain>
    </source>
</reference>
<name>A0ABR4PN68_9HELO</name>
<evidence type="ECO:0000256" key="1">
    <source>
        <dbReference type="SAM" id="Coils"/>
    </source>
</evidence>
<evidence type="ECO:0000313" key="3">
    <source>
        <dbReference type="EMBL" id="KAL3424770.1"/>
    </source>
</evidence>
<feature type="region of interest" description="Disordered" evidence="2">
    <location>
        <begin position="442"/>
        <end position="473"/>
    </location>
</feature>
<accession>A0ABR4PN68</accession>
<organism evidence="3 4">
    <name type="scientific">Phlyctema vagabunda</name>
    <dbReference type="NCBI Taxonomy" id="108571"/>
    <lineage>
        <taxon>Eukaryota</taxon>
        <taxon>Fungi</taxon>
        <taxon>Dikarya</taxon>
        <taxon>Ascomycota</taxon>
        <taxon>Pezizomycotina</taxon>
        <taxon>Leotiomycetes</taxon>
        <taxon>Helotiales</taxon>
        <taxon>Dermateaceae</taxon>
        <taxon>Phlyctema</taxon>
    </lineage>
</organism>
<comment type="caution">
    <text evidence="3">The sequence shown here is derived from an EMBL/GenBank/DDBJ whole genome shotgun (WGS) entry which is preliminary data.</text>
</comment>
<protein>
    <submittedName>
        <fullName evidence="3">Uncharacterized protein</fullName>
    </submittedName>
</protein>
<feature type="compositionally biased region" description="Polar residues" evidence="2">
    <location>
        <begin position="201"/>
        <end position="213"/>
    </location>
</feature>
<keyword evidence="1" id="KW-0175">Coiled coil</keyword>
<feature type="compositionally biased region" description="Low complexity" evidence="2">
    <location>
        <begin position="453"/>
        <end position="467"/>
    </location>
</feature>
<gene>
    <name evidence="3" type="ORF">PVAG01_04051</name>
</gene>
<sequence length="493" mass="54523">MFSPPRREKAKESLSEDSHLPKGDCRYILLHPEVKGLRCACVGFALNRAIPGSTCDCGHQACYHTAAQEVSIDKQELQTLKEKISLLEDQLDRERHGGRGGLADRFGRLEELVDRKNAESETEMKSVYRGIGGLWHNVSMLNKRLRQYDDNIEGLVDGVQRVQNRLIDIDDASMRVEERVEALEMARPLDGAPGRRRKASTPPSVSGVMSDSSKGAKEEEEEEDGEIAACWQSKTLAANIPSQVMSDSGGLFDSDGSQAWTVHISLLPTSSQPFPFEKDTAAYKRCLSRGLHRVVAIPNTDSNSFVAAVSDAFEDILQKRKWMPLVARICDAKNLRGLPMLRELPSHLVGCEYDVEFLKANCAVVTADDKIDHLYIAMLAATLSWSDLRHSPCFLKGLESCWDYDPFLDGPLENDTVVAEGHTHESGSTEMRPAAGDILPWSPSSTRLKRTSSEISRTSSFGSSTESESTRAKLRRQCAASNVEVVGRRAEAV</sequence>
<feature type="region of interest" description="Disordered" evidence="2">
    <location>
        <begin position="188"/>
        <end position="225"/>
    </location>
</feature>